<name>A0AAN8VDQ3_9MAGN</name>
<keyword evidence="5" id="KW-0927">Auxin signaling pathway</keyword>
<dbReference type="EMBL" id="JBAMMX010000011">
    <property type="protein sequence ID" value="KAK6931599.1"/>
    <property type="molecule type" value="Genomic_DNA"/>
</dbReference>
<evidence type="ECO:0000256" key="1">
    <source>
        <dbReference type="ARBA" id="ARBA00004141"/>
    </source>
</evidence>
<gene>
    <name evidence="6" type="ORF">RJ641_003392</name>
</gene>
<keyword evidence="2" id="KW-0812">Transmembrane</keyword>
<evidence type="ECO:0000256" key="2">
    <source>
        <dbReference type="ARBA" id="ARBA00022692"/>
    </source>
</evidence>
<dbReference type="GO" id="GO:0016020">
    <property type="term" value="C:membrane"/>
    <property type="evidence" value="ECO:0007669"/>
    <property type="project" value="UniProtKB-SubCell"/>
</dbReference>
<dbReference type="GO" id="GO:0009734">
    <property type="term" value="P:auxin-activated signaling pathway"/>
    <property type="evidence" value="ECO:0007669"/>
    <property type="project" value="UniProtKB-KW"/>
</dbReference>
<proteinExistence type="predicted"/>
<evidence type="ECO:0000256" key="4">
    <source>
        <dbReference type="ARBA" id="ARBA00023136"/>
    </source>
</evidence>
<evidence type="ECO:0000313" key="6">
    <source>
        <dbReference type="EMBL" id="KAK6931599.1"/>
    </source>
</evidence>
<dbReference type="InterPro" id="IPR004776">
    <property type="entry name" value="Mem_transp_PIN-like"/>
</dbReference>
<protein>
    <submittedName>
        <fullName evidence="6">Uncharacterized protein</fullName>
    </submittedName>
</protein>
<dbReference type="GO" id="GO:0080162">
    <property type="term" value="P:endoplasmic reticulum to cytosol auxin transport"/>
    <property type="evidence" value="ECO:0007669"/>
    <property type="project" value="InterPro"/>
</dbReference>
<dbReference type="InterPro" id="IPR039305">
    <property type="entry name" value="PILS2/6"/>
</dbReference>
<reference evidence="6 7" key="1">
    <citation type="submission" date="2023-12" db="EMBL/GenBank/DDBJ databases">
        <title>A high-quality genome assembly for Dillenia turbinata (Dilleniales).</title>
        <authorList>
            <person name="Chanderbali A."/>
        </authorList>
    </citation>
    <scope>NUCLEOTIDE SEQUENCE [LARGE SCALE GENOMIC DNA]</scope>
    <source>
        <strain evidence="6">LSX21</strain>
        <tissue evidence="6">Leaf</tissue>
    </source>
</reference>
<evidence type="ECO:0000256" key="5">
    <source>
        <dbReference type="ARBA" id="ARBA00023294"/>
    </source>
</evidence>
<organism evidence="6 7">
    <name type="scientific">Dillenia turbinata</name>
    <dbReference type="NCBI Taxonomy" id="194707"/>
    <lineage>
        <taxon>Eukaryota</taxon>
        <taxon>Viridiplantae</taxon>
        <taxon>Streptophyta</taxon>
        <taxon>Embryophyta</taxon>
        <taxon>Tracheophyta</taxon>
        <taxon>Spermatophyta</taxon>
        <taxon>Magnoliopsida</taxon>
        <taxon>eudicotyledons</taxon>
        <taxon>Gunneridae</taxon>
        <taxon>Pentapetalae</taxon>
        <taxon>Dilleniales</taxon>
        <taxon>Dilleniaceae</taxon>
        <taxon>Dillenia</taxon>
    </lineage>
</organism>
<evidence type="ECO:0000256" key="3">
    <source>
        <dbReference type="ARBA" id="ARBA00022989"/>
    </source>
</evidence>
<comment type="caution">
    <text evidence="6">The sequence shown here is derived from an EMBL/GenBank/DDBJ whole genome shotgun (WGS) entry which is preliminary data.</text>
</comment>
<comment type="subcellular location">
    <subcellularLocation>
        <location evidence="1">Membrane</location>
        <topology evidence="1">Multi-pass membrane protein</topology>
    </subcellularLocation>
</comment>
<accession>A0AAN8VDQ3</accession>
<dbReference type="AlphaFoldDB" id="A0AAN8VDQ3"/>
<keyword evidence="4" id="KW-0472">Membrane</keyword>
<sequence>MIVITVSSGEDEEEGFTVITTGIGNTRNLPLVVGSVCHRGNNAFGPDCQTKGVTYVSSARWVAVILEDNVVDDASRPPLIEEEWPGIEEKENEHSNISLITKVFNSIDSHSQTTLPDFNLCEEGCGDDIVWIACLGASRVVRKMRLLVEHTLTMSILQPPTIASLLAIVFGVG</sequence>
<evidence type="ECO:0000313" key="7">
    <source>
        <dbReference type="Proteomes" id="UP001370490"/>
    </source>
</evidence>
<dbReference type="Pfam" id="PF03547">
    <property type="entry name" value="Mem_trans"/>
    <property type="match status" value="1"/>
</dbReference>
<keyword evidence="3" id="KW-1133">Transmembrane helix</keyword>
<keyword evidence="7" id="KW-1185">Reference proteome</keyword>
<dbReference type="Proteomes" id="UP001370490">
    <property type="component" value="Unassembled WGS sequence"/>
</dbReference>
<dbReference type="PANTHER" id="PTHR31419">
    <property type="entry name" value="PROTEIN PIN-LIKES 2"/>
    <property type="match status" value="1"/>
</dbReference>
<dbReference type="PANTHER" id="PTHR31419:SF2">
    <property type="entry name" value="PROTEIN PIN-LIKES 2"/>
    <property type="match status" value="1"/>
</dbReference>